<dbReference type="PROSITE" id="PS51085">
    <property type="entry name" value="2FE2S_FER_2"/>
    <property type="match status" value="1"/>
</dbReference>
<dbReference type="InterPro" id="IPR001041">
    <property type="entry name" value="2Fe-2S_ferredoxin-type"/>
</dbReference>
<dbReference type="SUPFAM" id="SSF53067">
    <property type="entry name" value="Actin-like ATPase domain"/>
    <property type="match status" value="1"/>
</dbReference>
<organism evidence="2 3">
    <name type="scientific">Natranaerovirga hydrolytica</name>
    <dbReference type="NCBI Taxonomy" id="680378"/>
    <lineage>
        <taxon>Bacteria</taxon>
        <taxon>Bacillati</taxon>
        <taxon>Bacillota</taxon>
        <taxon>Clostridia</taxon>
        <taxon>Lachnospirales</taxon>
        <taxon>Natranaerovirgaceae</taxon>
        <taxon>Natranaerovirga</taxon>
    </lineage>
</organism>
<name>A0A4R1MYR2_9FIRM</name>
<dbReference type="Gene3D" id="3.30.420.480">
    <property type="entry name" value="Domain of unknown function (DUF4445)"/>
    <property type="match status" value="1"/>
</dbReference>
<dbReference type="InterPro" id="IPR052911">
    <property type="entry name" value="Corrinoid_activation_enz"/>
</dbReference>
<feature type="domain" description="2Fe-2S ferredoxin-type" evidence="1">
    <location>
        <begin position="199"/>
        <end position="294"/>
    </location>
</feature>
<reference evidence="2 3" key="1">
    <citation type="submission" date="2019-03" db="EMBL/GenBank/DDBJ databases">
        <title>Genomic Encyclopedia of Type Strains, Phase IV (KMG-IV): sequencing the most valuable type-strain genomes for metagenomic binning, comparative biology and taxonomic classification.</title>
        <authorList>
            <person name="Goeker M."/>
        </authorList>
    </citation>
    <scope>NUCLEOTIDE SEQUENCE [LARGE SCALE GENOMIC DNA]</scope>
    <source>
        <strain evidence="2 3">DSM 24176</strain>
    </source>
</reference>
<dbReference type="EMBL" id="SMGQ01000011">
    <property type="protein sequence ID" value="TCK98447.1"/>
    <property type="molecule type" value="Genomic_DNA"/>
</dbReference>
<dbReference type="RefSeq" id="WP_132281028.1">
    <property type="nucleotide sequence ID" value="NZ_SMGQ01000011.1"/>
</dbReference>
<sequence length="699" mass="78272">MLIVSITLKREKLESIINQYHLEVHKDTVYHWAKLLCKEIKVEIYYKAIDKDTDFILNSLNQQSEKSYKKGMTGIITLGNQIDKVLEDYKEHPLVIHIIDILSNEILLEGLYAFKEQYINANKINGLSVTYFPGNHLPIEINQDIIRLVDTEGKVSLNEQYMMTPLNTISFVYGEENNKVEESNLCSRCDRMNCPNRKNEIDITIIDGYKIKKIKGIQNNNLLKTLNDHQIYITQSCSGQKQCGKCRVKVLTPNFSVNPVDEQFLSEEAIKQGVRCACGIVLNQPITISLIQEKETDNKNITISAVGETKKSYGIAVDLGTTTVEMALIDLETKQQLAVLKEENHQKKFGLDVLSRAYWTSINTNGKEMIKKTIVKQLNNHIKEICAQCKINDTQVTKTIISANTVMTHLLLGLDTEKVVVAPFEPVTKAMQVLTGQCLNLSHSMEVIVLPTIASFIGSDVLSGMIATHMNGCKRHTLLIDLGTNGEIVLGKEDHFLSCSTAVGPAFEGTHIEKGMGALKGAIHAWRSPLEYETIGEVEPVGICGSGIIDVIDYLLEQNIMDSTGLLKNNEKGYNITKDIELSQQDIRHIQMAKSAVYTGIEILVEESGIDYADIQNVYITGGFGEYINIKKAGNIGLIPKQLIEVAQPLHNTSLQGAIKALMDRDILNLYEAMAKKITYIELANTPQFERVYIKNINF</sequence>
<dbReference type="Gene3D" id="3.10.20.30">
    <property type="match status" value="1"/>
</dbReference>
<dbReference type="Pfam" id="PF00111">
    <property type="entry name" value="Fer2"/>
    <property type="match status" value="1"/>
</dbReference>
<gene>
    <name evidence="2" type="ORF">EDC19_0869</name>
</gene>
<keyword evidence="3" id="KW-1185">Reference proteome</keyword>
<dbReference type="Pfam" id="PF14574">
    <property type="entry name" value="RACo_C_ter"/>
    <property type="match status" value="1"/>
</dbReference>
<evidence type="ECO:0000313" key="3">
    <source>
        <dbReference type="Proteomes" id="UP000294545"/>
    </source>
</evidence>
<dbReference type="PANTHER" id="PTHR42895:SF2">
    <property type="entry name" value="IRON-SULFUR CLUSTER PROTEIN"/>
    <property type="match status" value="1"/>
</dbReference>
<dbReference type="Gene3D" id="3.40.109.40">
    <property type="match status" value="1"/>
</dbReference>
<dbReference type="PANTHER" id="PTHR42895">
    <property type="entry name" value="IRON-SULFUR CLUSTER-BINDING PROTEIN-RELATED"/>
    <property type="match status" value="1"/>
</dbReference>
<dbReference type="InterPro" id="IPR037010">
    <property type="entry name" value="VitB12-dep_Met_synth_activ_sf"/>
</dbReference>
<dbReference type="InterPro" id="IPR027980">
    <property type="entry name" value="RACo_C"/>
</dbReference>
<evidence type="ECO:0000259" key="1">
    <source>
        <dbReference type="PROSITE" id="PS51085"/>
    </source>
</evidence>
<dbReference type="CDD" id="cd00207">
    <property type="entry name" value="fer2"/>
    <property type="match status" value="1"/>
</dbReference>
<dbReference type="GO" id="GO:0051536">
    <property type="term" value="F:iron-sulfur cluster binding"/>
    <property type="evidence" value="ECO:0007669"/>
    <property type="project" value="InterPro"/>
</dbReference>
<dbReference type="SUPFAM" id="SSF54292">
    <property type="entry name" value="2Fe-2S ferredoxin-like"/>
    <property type="match status" value="1"/>
</dbReference>
<dbReference type="OrthoDB" id="9810588at2"/>
<evidence type="ECO:0000313" key="2">
    <source>
        <dbReference type="EMBL" id="TCK98447.1"/>
    </source>
</evidence>
<dbReference type="InterPro" id="IPR012675">
    <property type="entry name" value="Beta-grasp_dom_sf"/>
</dbReference>
<protein>
    <submittedName>
        <fullName evidence="2">Uncharacterized 2Fe-2S/4Fe-4S cluster protein (DUF4445 family)</fullName>
    </submittedName>
</protein>
<proteinExistence type="predicted"/>
<dbReference type="SUPFAM" id="SSF56507">
    <property type="entry name" value="Methionine synthase activation domain-like"/>
    <property type="match status" value="1"/>
</dbReference>
<comment type="caution">
    <text evidence="2">The sequence shown here is derived from an EMBL/GenBank/DDBJ whole genome shotgun (WGS) entry which is preliminary data.</text>
</comment>
<dbReference type="InterPro" id="IPR042259">
    <property type="entry name" value="Raco-like_middle_sf"/>
</dbReference>
<dbReference type="InterPro" id="IPR041414">
    <property type="entry name" value="Raco-like_middle"/>
</dbReference>
<accession>A0A4R1MYR2</accession>
<dbReference type="Pfam" id="PF17651">
    <property type="entry name" value="Raco_middle"/>
    <property type="match status" value="1"/>
</dbReference>
<dbReference type="Proteomes" id="UP000294545">
    <property type="component" value="Unassembled WGS sequence"/>
</dbReference>
<dbReference type="GO" id="GO:0008705">
    <property type="term" value="F:methionine synthase activity"/>
    <property type="evidence" value="ECO:0007669"/>
    <property type="project" value="InterPro"/>
</dbReference>
<dbReference type="InterPro" id="IPR036010">
    <property type="entry name" value="2Fe-2S_ferredoxin-like_sf"/>
</dbReference>
<dbReference type="AlphaFoldDB" id="A0A4R1MYR2"/>
<dbReference type="InterPro" id="IPR043129">
    <property type="entry name" value="ATPase_NBD"/>
</dbReference>